<dbReference type="Pfam" id="PF14870">
    <property type="entry name" value="PSII_BNR"/>
    <property type="match status" value="1"/>
</dbReference>
<proteinExistence type="predicted"/>
<dbReference type="Proteomes" id="UP000008871">
    <property type="component" value="Chromosome"/>
</dbReference>
<organism evidence="4 5">
    <name type="scientific">Alcanivorax borkumensis (strain ATCC 700651 / DSM 11573 / NCIMB 13689 / SK2)</name>
    <dbReference type="NCBI Taxonomy" id="393595"/>
    <lineage>
        <taxon>Bacteria</taxon>
        <taxon>Pseudomonadati</taxon>
        <taxon>Pseudomonadota</taxon>
        <taxon>Gammaproteobacteria</taxon>
        <taxon>Oceanospirillales</taxon>
        <taxon>Alcanivoracaceae</taxon>
        <taxon>Alcanivorax</taxon>
    </lineage>
</organism>
<evidence type="ECO:0000313" key="4">
    <source>
        <dbReference type="EMBL" id="CAL16449.1"/>
    </source>
</evidence>
<dbReference type="GO" id="GO:0009523">
    <property type="term" value="C:photosystem II"/>
    <property type="evidence" value="ECO:0007669"/>
    <property type="project" value="UniProtKB-KW"/>
</dbReference>
<keyword evidence="5" id="KW-1185">Reference proteome</keyword>
<dbReference type="PANTHER" id="PTHR47199:SF2">
    <property type="entry name" value="PHOTOSYSTEM II STABILITY_ASSEMBLY FACTOR HCF136, CHLOROPLASTIC"/>
    <property type="match status" value="1"/>
</dbReference>
<dbReference type="GO" id="GO:0015979">
    <property type="term" value="P:photosynthesis"/>
    <property type="evidence" value="ECO:0007669"/>
    <property type="project" value="UniProtKB-KW"/>
</dbReference>
<gene>
    <name evidence="4" type="ordered locus">ABO_1001</name>
</gene>
<name>Q0VQU9_ALCBS</name>
<dbReference type="Gene3D" id="2.130.10.10">
    <property type="entry name" value="YVTN repeat-like/Quinoprotein amine dehydrogenase"/>
    <property type="match status" value="2"/>
</dbReference>
<dbReference type="HOGENOM" id="CLU_063224_1_0_6"/>
<sequence length="383" mass="41018">MAPGWFCLAVKQGLWEEQKRMKKTVLMALSAVLSAPSQADFVSNNGPLVTANSYLDIAYADNRIVAVGDRGKILYSDDQGDHWTQAITPSEVLLTSVCFADARHGWAVGHDALVLASSDGGESWTVQYSDPLGGDGDVGLAEEKRDDYSMDDLYGDPYSDNAYGDDGGDLYDGSDRVMAPVDTSGAPLLDVFCDSRESAVAVGGYGYFLKTSDGGATWDKALDSLDNREGWHLYDYTAVKGGNDRYVVGEKGLMFHSADKGIRWKKLDSPYGGTLFGVTPISDNNVLTYGLQGNVWLTANRGRSWVKIPSKLTRGINDGTVLADGTVVLVTNAGGILTSRDGGQSFSLRYLPGRRSISAVLPRDAGGILVAGQGGLRVIEDVK</sequence>
<evidence type="ECO:0000313" key="5">
    <source>
        <dbReference type="Proteomes" id="UP000008871"/>
    </source>
</evidence>
<dbReference type="InterPro" id="IPR028203">
    <property type="entry name" value="PSII_CF48-like_dom"/>
</dbReference>
<dbReference type="SUPFAM" id="SSF110296">
    <property type="entry name" value="Oligoxyloglucan reducing end-specific cellobiohydrolase"/>
    <property type="match status" value="1"/>
</dbReference>
<evidence type="ECO:0000256" key="2">
    <source>
        <dbReference type="ARBA" id="ARBA00023276"/>
    </source>
</evidence>
<reference evidence="4 5" key="1">
    <citation type="journal article" date="2006" name="Nat. Biotechnol.">
        <title>Genome sequence of the ubiquitous hydrocarbon-degrading marine bacterium Alcanivorax borkumensis.</title>
        <authorList>
            <person name="Schneiker S."/>
            <person name="Martins dos Santos V.A.P."/>
            <person name="Bartels D."/>
            <person name="Bekel T."/>
            <person name="Brecht M."/>
            <person name="Buhrmester J."/>
            <person name="Chernikova T.N."/>
            <person name="Denaro R."/>
            <person name="Ferrer M."/>
            <person name="Gertler C."/>
            <person name="Goesmann A."/>
            <person name="Golyshina O.V."/>
            <person name="Kaminski F."/>
            <person name="Khachane A.N."/>
            <person name="Lang S."/>
            <person name="Linke B."/>
            <person name="McHardy A.C."/>
            <person name="Meyer F."/>
            <person name="Nechitaylo T."/>
            <person name="Puehler A."/>
            <person name="Regenhardt D."/>
            <person name="Rupp O."/>
            <person name="Sabirova J.S."/>
            <person name="Selbitschka W."/>
            <person name="Yakimov M.M."/>
            <person name="Timmis K.N."/>
            <person name="Vorhoelter F.-J."/>
            <person name="Weidner S."/>
            <person name="Kaiser O."/>
            <person name="Golyshin P.N."/>
        </authorList>
    </citation>
    <scope>NUCLEOTIDE SEQUENCE [LARGE SCALE GENOMIC DNA]</scope>
    <source>
        <strain evidence="5">ATCC 700651 / DSM 11573 / NCIMB 13689 / SK2</strain>
    </source>
</reference>
<dbReference type="InterPro" id="IPR015943">
    <property type="entry name" value="WD40/YVTN_repeat-like_dom_sf"/>
</dbReference>
<protein>
    <submittedName>
        <fullName evidence="4">BNR domain protein</fullName>
    </submittedName>
</protein>
<dbReference type="STRING" id="393595.ABO_1001"/>
<dbReference type="KEGG" id="abo:ABO_1001"/>
<keyword evidence="1" id="KW-0602">Photosynthesis</keyword>
<dbReference type="EMBL" id="AM286690">
    <property type="protein sequence ID" value="CAL16449.1"/>
    <property type="molecule type" value="Genomic_DNA"/>
</dbReference>
<dbReference type="PANTHER" id="PTHR47199">
    <property type="entry name" value="PHOTOSYSTEM II STABILITY/ASSEMBLY FACTOR HCF136, CHLOROPLASTIC"/>
    <property type="match status" value="1"/>
</dbReference>
<accession>Q0VQU9</accession>
<evidence type="ECO:0000259" key="3">
    <source>
        <dbReference type="Pfam" id="PF14870"/>
    </source>
</evidence>
<keyword evidence="2" id="KW-0604">Photosystem II</keyword>
<evidence type="ECO:0000256" key="1">
    <source>
        <dbReference type="ARBA" id="ARBA00022531"/>
    </source>
</evidence>
<feature type="domain" description="Photosynthesis system II assembly factor Ycf48/Hcf136-like" evidence="3">
    <location>
        <begin position="187"/>
        <end position="345"/>
    </location>
</feature>
<dbReference type="AlphaFoldDB" id="Q0VQU9"/>
<dbReference type="eggNOG" id="COG4447">
    <property type="taxonomic scope" value="Bacteria"/>
</dbReference>